<proteinExistence type="predicted"/>
<keyword evidence="1" id="KW-1133">Transmembrane helix</keyword>
<keyword evidence="3" id="KW-1185">Reference proteome</keyword>
<dbReference type="OrthoDB" id="7629477at2"/>
<gene>
    <name evidence="2" type="ORF">SAMN04488075_1030</name>
</gene>
<dbReference type="RefSeq" id="WP_090846076.1">
    <property type="nucleotide sequence ID" value="NZ_FNXG01000002.1"/>
</dbReference>
<sequence>MLSPARQRQLAGQSLYVVLALALIVAALLPLAPGRIGVPGPDMLTAMTLAWVVRRPAQVPPLTIGAVALLADILLFRPPGLGAAITVLAAETLRRGAHRGRTQGFVVEWLRVAALMALMVLAERTLRTLFLVPPTLAPLPPLGQDILRLIATVAAYPLVVAVLHPLGLRRPSPAELNWPER</sequence>
<reference evidence="3" key="1">
    <citation type="submission" date="2016-10" db="EMBL/GenBank/DDBJ databases">
        <authorList>
            <person name="Varghese N."/>
            <person name="Submissions S."/>
        </authorList>
    </citation>
    <scope>NUCLEOTIDE SEQUENCE [LARGE SCALE GENOMIC DNA]</scope>
    <source>
        <strain evidence="3">DSM 11593</strain>
    </source>
</reference>
<dbReference type="EMBL" id="FNXG01000002">
    <property type="protein sequence ID" value="SEH78376.1"/>
    <property type="molecule type" value="Genomic_DNA"/>
</dbReference>
<organism evidence="2 3">
    <name type="scientific">Paracoccus alkenifer</name>
    <dbReference type="NCBI Taxonomy" id="65735"/>
    <lineage>
        <taxon>Bacteria</taxon>
        <taxon>Pseudomonadati</taxon>
        <taxon>Pseudomonadota</taxon>
        <taxon>Alphaproteobacteria</taxon>
        <taxon>Rhodobacterales</taxon>
        <taxon>Paracoccaceae</taxon>
        <taxon>Paracoccus</taxon>
    </lineage>
</organism>
<protein>
    <submittedName>
        <fullName evidence="2">Rod shape-determining protein MreD</fullName>
    </submittedName>
</protein>
<evidence type="ECO:0000313" key="3">
    <source>
        <dbReference type="Proteomes" id="UP000199125"/>
    </source>
</evidence>
<dbReference type="Proteomes" id="UP000199125">
    <property type="component" value="Unassembled WGS sequence"/>
</dbReference>
<keyword evidence="1" id="KW-0472">Membrane</keyword>
<evidence type="ECO:0000313" key="2">
    <source>
        <dbReference type="EMBL" id="SEH78376.1"/>
    </source>
</evidence>
<name>A0A1H6KS85_9RHOB</name>
<keyword evidence="1" id="KW-0812">Transmembrane</keyword>
<feature type="transmembrane region" description="Helical" evidence="1">
    <location>
        <begin position="146"/>
        <end position="166"/>
    </location>
</feature>
<accession>A0A1H6KS85</accession>
<dbReference type="AlphaFoldDB" id="A0A1H6KS85"/>
<dbReference type="STRING" id="65735.SAMN04488075_1030"/>
<feature type="transmembrane region" description="Helical" evidence="1">
    <location>
        <begin position="61"/>
        <end position="88"/>
    </location>
</feature>
<evidence type="ECO:0000256" key="1">
    <source>
        <dbReference type="SAM" id="Phobius"/>
    </source>
</evidence>
<feature type="transmembrane region" description="Helical" evidence="1">
    <location>
        <begin position="109"/>
        <end position="126"/>
    </location>
</feature>